<dbReference type="GO" id="GO:0046872">
    <property type="term" value="F:metal ion binding"/>
    <property type="evidence" value="ECO:0007669"/>
    <property type="project" value="UniProtKB-KW"/>
</dbReference>
<feature type="transmembrane region" description="Helical" evidence="4">
    <location>
        <begin position="644"/>
        <end position="662"/>
    </location>
</feature>
<reference evidence="6" key="1">
    <citation type="submission" date="2018-06" db="EMBL/GenBank/DDBJ databases">
        <authorList>
            <person name="Zhirakovskaya E."/>
        </authorList>
    </citation>
    <scope>NUCLEOTIDE SEQUENCE</scope>
</reference>
<evidence type="ECO:0000256" key="2">
    <source>
        <dbReference type="ARBA" id="ARBA00022723"/>
    </source>
</evidence>
<keyword evidence="4" id="KW-0472">Membrane</keyword>
<feature type="transmembrane region" description="Helical" evidence="4">
    <location>
        <begin position="363"/>
        <end position="388"/>
    </location>
</feature>
<feature type="transmembrane region" description="Helical" evidence="4">
    <location>
        <begin position="199"/>
        <end position="217"/>
    </location>
</feature>
<evidence type="ECO:0000256" key="3">
    <source>
        <dbReference type="ARBA" id="ARBA00023004"/>
    </source>
</evidence>
<dbReference type="Gene3D" id="1.10.760.10">
    <property type="entry name" value="Cytochrome c-like domain"/>
    <property type="match status" value="1"/>
</dbReference>
<evidence type="ECO:0000313" key="6">
    <source>
        <dbReference type="EMBL" id="VAX22864.1"/>
    </source>
</evidence>
<dbReference type="Pfam" id="PF00034">
    <property type="entry name" value="Cytochrom_C"/>
    <property type="match status" value="1"/>
</dbReference>
<feature type="transmembrane region" description="Helical" evidence="4">
    <location>
        <begin position="158"/>
        <end position="184"/>
    </location>
</feature>
<feature type="transmembrane region" description="Helical" evidence="4">
    <location>
        <begin position="400"/>
        <end position="421"/>
    </location>
</feature>
<feature type="transmembrane region" description="Helical" evidence="4">
    <location>
        <begin position="482"/>
        <end position="508"/>
    </location>
</feature>
<evidence type="ECO:0000256" key="1">
    <source>
        <dbReference type="ARBA" id="ARBA00022617"/>
    </source>
</evidence>
<feature type="transmembrane region" description="Helical" evidence="4">
    <location>
        <begin position="73"/>
        <end position="94"/>
    </location>
</feature>
<feature type="transmembrane region" description="Helical" evidence="4">
    <location>
        <begin position="114"/>
        <end position="138"/>
    </location>
</feature>
<protein>
    <recommendedName>
        <fullName evidence="5">Cytochrome c domain-containing protein</fullName>
    </recommendedName>
</protein>
<dbReference type="GO" id="GO:0020037">
    <property type="term" value="F:heme binding"/>
    <property type="evidence" value="ECO:0007669"/>
    <property type="project" value="InterPro"/>
</dbReference>
<feature type="transmembrane region" description="Helical" evidence="4">
    <location>
        <begin position="229"/>
        <end position="251"/>
    </location>
</feature>
<feature type="transmembrane region" description="Helical" evidence="4">
    <location>
        <begin position="321"/>
        <end position="343"/>
    </location>
</feature>
<keyword evidence="4" id="KW-1133">Transmembrane helix</keyword>
<keyword evidence="1" id="KW-0349">Heme</keyword>
<gene>
    <name evidence="6" type="ORF">MNBD_NITROSPINAE03-1830</name>
</gene>
<dbReference type="AlphaFoldDB" id="A0A3B1CFN6"/>
<feature type="transmembrane region" description="Helical" evidence="4">
    <location>
        <begin position="288"/>
        <end position="309"/>
    </location>
</feature>
<evidence type="ECO:0000259" key="5">
    <source>
        <dbReference type="PROSITE" id="PS51007"/>
    </source>
</evidence>
<feature type="transmembrane region" description="Helical" evidence="4">
    <location>
        <begin position="611"/>
        <end position="632"/>
    </location>
</feature>
<proteinExistence type="predicted"/>
<evidence type="ECO:0000256" key="4">
    <source>
        <dbReference type="SAM" id="Phobius"/>
    </source>
</evidence>
<feature type="transmembrane region" description="Helical" evidence="4">
    <location>
        <begin position="674"/>
        <end position="696"/>
    </location>
</feature>
<accession>A0A3B1CFN6</accession>
<name>A0A3B1CFN6_9ZZZZ</name>
<feature type="transmembrane region" description="Helical" evidence="4">
    <location>
        <begin position="520"/>
        <end position="541"/>
    </location>
</feature>
<feature type="transmembrane region" description="Helical" evidence="4">
    <location>
        <begin position="561"/>
        <end position="580"/>
    </location>
</feature>
<dbReference type="SUPFAM" id="SSF46626">
    <property type="entry name" value="Cytochrome c"/>
    <property type="match status" value="1"/>
</dbReference>
<dbReference type="PROSITE" id="PS51007">
    <property type="entry name" value="CYTC"/>
    <property type="match status" value="1"/>
</dbReference>
<keyword evidence="4" id="KW-0812">Transmembrane</keyword>
<dbReference type="InterPro" id="IPR036909">
    <property type="entry name" value="Cyt_c-like_dom_sf"/>
</dbReference>
<dbReference type="GO" id="GO:0009055">
    <property type="term" value="F:electron transfer activity"/>
    <property type="evidence" value="ECO:0007669"/>
    <property type="project" value="InterPro"/>
</dbReference>
<feature type="domain" description="Cytochrome c" evidence="5">
    <location>
        <begin position="719"/>
        <end position="817"/>
    </location>
</feature>
<keyword evidence="2" id="KW-0479">Metal-binding</keyword>
<keyword evidence="3" id="KW-0408">Iron</keyword>
<feature type="transmembrane region" description="Helical" evidence="4">
    <location>
        <begin position="441"/>
        <end position="470"/>
    </location>
</feature>
<organism evidence="6">
    <name type="scientific">hydrothermal vent metagenome</name>
    <dbReference type="NCBI Taxonomy" id="652676"/>
    <lineage>
        <taxon>unclassified sequences</taxon>
        <taxon>metagenomes</taxon>
        <taxon>ecological metagenomes</taxon>
    </lineage>
</organism>
<sequence length="843" mass="92969">MLIAWIITSIRLFTFSEIINKRGGGQIKIWALSHVYHLTCGMKPHSQERRDKAMKFVRSGLANRWHAGGLSQILFILPIAVVLLVTASLAFAQGDGASSAVDYRDVPFVGSRNVIWIVAELHLLFGGFVLGVPVFAWICDVIGAITKEERYNKLASDFISLTLAAFEMTAMLGATFLLFLLALYPKVVNYMTGIFWPTYYVYVMLFGASMVVLYLYWSGFETMKNRKKLHLFIGFLLNLIAVGVMVVPNAWATFQASPVVLPGGMGAIEKAWAAVQNPTWGPVNIHRFISNIVLGGFLVGAYSGVRYLGARTQEEREHYDWMGYIGNFIGMFGLLTLPFAGYWLMREIYMYNQQMGITLMGGFLSWLFIIQAVLIGILFLGANYYFWLGLAYRTERSEQYMKPILAMLASLLLCFMVWLTPHSLVASIAEARAMGGAHHPLLGLLGVMSAKMTAVNVMILISFVSFLMYWRAGSKPTVRWAKAANVLIVILFFVVIVGVIVIGVWGYFVPAIVRINTFSVAQVLSVLFVLLTVTPLVGVMLKGAESTSKMTWGVMPVRSQLGLIVNAVTIVFTMSLMGYARSASRVHWHIYGVLEDTSQYAFSPALGHAGIMSALATLLFFTLVGIILWITISASRHSAFSTQYFFLAPFFFWATSLFGKPAEPGGQVVEQPKFIGKVAATICGILLVFVWIANAVPQLTSLPPKKVAFDVSKINSKADLVNAGNKLFFGKAQCALCHSLEATESPRAPIMLGRGAKRTREYIYESMVHPQAVVYKQYEVVGLAKFFPAQMPIINKPPVGLSETEMLAVVAFIQSLGGTVTVEPDELKALASETVTEDTGNGN</sequence>
<dbReference type="EMBL" id="UOGB01000254">
    <property type="protein sequence ID" value="VAX22864.1"/>
    <property type="molecule type" value="Genomic_DNA"/>
</dbReference>
<dbReference type="InterPro" id="IPR009056">
    <property type="entry name" value="Cyt_c-like_dom"/>
</dbReference>